<dbReference type="Gene3D" id="3.40.50.720">
    <property type="entry name" value="NAD(P)-binding Rossmann-like Domain"/>
    <property type="match status" value="1"/>
</dbReference>
<dbReference type="InterPro" id="IPR001732">
    <property type="entry name" value="UDP-Glc/GDP-Man_DH_N"/>
</dbReference>
<reference evidence="2" key="1">
    <citation type="journal article" date="2020" name="mSystems">
        <title>Genome- and Community-Level Interaction Insights into Carbon Utilization and Element Cycling Functions of Hydrothermarchaeota in Hydrothermal Sediment.</title>
        <authorList>
            <person name="Zhou Z."/>
            <person name="Liu Y."/>
            <person name="Xu W."/>
            <person name="Pan J."/>
            <person name="Luo Z.H."/>
            <person name="Li M."/>
        </authorList>
    </citation>
    <scope>NUCLEOTIDE SEQUENCE [LARGE SCALE GENOMIC DNA]</scope>
    <source>
        <strain evidence="2">SpSt-1105</strain>
    </source>
</reference>
<feature type="domain" description="UDP-glucose/GDP-mannose dehydrogenase N-terminal" evidence="1">
    <location>
        <begin position="2"/>
        <end position="92"/>
    </location>
</feature>
<dbReference type="PANTHER" id="PTHR43750">
    <property type="entry name" value="UDP-GLUCOSE 6-DEHYDROGENASE TUAD"/>
    <property type="match status" value="1"/>
</dbReference>
<comment type="caution">
    <text evidence="2">The sequence shown here is derived from an EMBL/GenBank/DDBJ whole genome shotgun (WGS) entry which is preliminary data.</text>
</comment>
<evidence type="ECO:0000313" key="2">
    <source>
        <dbReference type="EMBL" id="HHQ50742.1"/>
    </source>
</evidence>
<organism evidence="2">
    <name type="scientific">Ignisphaera aggregans</name>
    <dbReference type="NCBI Taxonomy" id="334771"/>
    <lineage>
        <taxon>Archaea</taxon>
        <taxon>Thermoproteota</taxon>
        <taxon>Thermoprotei</taxon>
        <taxon>Desulfurococcales</taxon>
        <taxon>Desulfurococcaceae</taxon>
        <taxon>Ignisphaera</taxon>
    </lineage>
</organism>
<dbReference type="AlphaFoldDB" id="A0A7J3Z7T8"/>
<sequence>MKKICVIGLGYVGLLAAVVFASRGFSVIGVDVDVKKVEAVNNGKCYLRETGLDSLLRDDVSKGFLRATTDAVEAVRESDAVITAMLTSVKEDVANLLYFY</sequence>
<dbReference type="SUPFAM" id="SSF51735">
    <property type="entry name" value="NAD(P)-binding Rossmann-fold domains"/>
    <property type="match status" value="1"/>
</dbReference>
<dbReference type="Pfam" id="PF03721">
    <property type="entry name" value="UDPG_MGDP_dh_N"/>
    <property type="match status" value="1"/>
</dbReference>
<protein>
    <recommendedName>
        <fullName evidence="1">UDP-glucose/GDP-mannose dehydrogenase N-terminal domain-containing protein</fullName>
    </recommendedName>
</protein>
<dbReference type="GO" id="GO:0016616">
    <property type="term" value="F:oxidoreductase activity, acting on the CH-OH group of donors, NAD or NADP as acceptor"/>
    <property type="evidence" value="ECO:0007669"/>
    <property type="project" value="InterPro"/>
</dbReference>
<dbReference type="GO" id="GO:0051287">
    <property type="term" value="F:NAD binding"/>
    <property type="evidence" value="ECO:0007669"/>
    <property type="project" value="InterPro"/>
</dbReference>
<dbReference type="InterPro" id="IPR036291">
    <property type="entry name" value="NAD(P)-bd_dom_sf"/>
</dbReference>
<gene>
    <name evidence="2" type="ORF">ENM66_05275</name>
</gene>
<accession>A0A7J3Z7T8</accession>
<dbReference type="EMBL" id="DRYQ01000079">
    <property type="protein sequence ID" value="HHQ50742.1"/>
    <property type="molecule type" value="Genomic_DNA"/>
</dbReference>
<name>A0A7J3Z7T8_9CREN</name>
<dbReference type="PANTHER" id="PTHR43750:SF3">
    <property type="entry name" value="UDP-GLUCOSE 6-DEHYDROGENASE TUAD"/>
    <property type="match status" value="1"/>
</dbReference>
<proteinExistence type="predicted"/>
<evidence type="ECO:0000259" key="1">
    <source>
        <dbReference type="Pfam" id="PF03721"/>
    </source>
</evidence>